<feature type="active site" evidence="4">
    <location>
        <position position="36"/>
    </location>
</feature>
<evidence type="ECO:0000256" key="5">
    <source>
        <dbReference type="RuleBase" id="RU000499"/>
    </source>
</evidence>
<name>A0A1E7R9J0_9GAMM</name>
<organism evidence="7 8">
    <name type="scientific">Acinetobacter qingfengensis</name>
    <dbReference type="NCBI Taxonomy" id="1262585"/>
    <lineage>
        <taxon>Bacteria</taxon>
        <taxon>Pseudomonadati</taxon>
        <taxon>Pseudomonadota</taxon>
        <taxon>Gammaproteobacteria</taxon>
        <taxon>Moraxellales</taxon>
        <taxon>Moraxellaceae</taxon>
        <taxon>Acinetobacter</taxon>
    </lineage>
</organism>
<feature type="domain" description="Thioredoxin" evidence="6">
    <location>
        <begin position="1"/>
        <end position="159"/>
    </location>
</feature>
<dbReference type="PROSITE" id="PS51352">
    <property type="entry name" value="THIOREDOXIN_2"/>
    <property type="match status" value="1"/>
</dbReference>
<comment type="similarity">
    <text evidence="1 5">Belongs to the glutathione peroxidase family.</text>
</comment>
<dbReference type="FunFam" id="3.40.30.10:FF:000010">
    <property type="entry name" value="Glutathione peroxidase"/>
    <property type="match status" value="1"/>
</dbReference>
<dbReference type="AlphaFoldDB" id="A0A1E7R9J0"/>
<dbReference type="PANTHER" id="PTHR11592:SF78">
    <property type="entry name" value="GLUTATHIONE PEROXIDASE"/>
    <property type="match status" value="1"/>
</dbReference>
<dbReference type="GO" id="GO:0034599">
    <property type="term" value="P:cellular response to oxidative stress"/>
    <property type="evidence" value="ECO:0007669"/>
    <property type="project" value="TreeGrafter"/>
</dbReference>
<dbReference type="Gene3D" id="3.40.30.10">
    <property type="entry name" value="Glutaredoxin"/>
    <property type="match status" value="1"/>
</dbReference>
<accession>A0A1E7R9J0</accession>
<evidence type="ECO:0000256" key="2">
    <source>
        <dbReference type="ARBA" id="ARBA00022559"/>
    </source>
</evidence>
<protein>
    <recommendedName>
        <fullName evidence="5">Glutathione peroxidase</fullName>
    </recommendedName>
</protein>
<keyword evidence="8" id="KW-1185">Reference proteome</keyword>
<proteinExistence type="inferred from homology"/>
<keyword evidence="3 5" id="KW-0560">Oxidoreductase</keyword>
<dbReference type="PROSITE" id="PS00460">
    <property type="entry name" value="GLUTATHIONE_PEROXID_1"/>
    <property type="match status" value="1"/>
</dbReference>
<dbReference type="Proteomes" id="UP000185895">
    <property type="component" value="Unassembled WGS sequence"/>
</dbReference>
<evidence type="ECO:0000256" key="1">
    <source>
        <dbReference type="ARBA" id="ARBA00006926"/>
    </source>
</evidence>
<dbReference type="CDD" id="cd00340">
    <property type="entry name" value="GSH_Peroxidase"/>
    <property type="match status" value="1"/>
</dbReference>
<gene>
    <name evidence="7" type="ORF">BJI46_03075</name>
</gene>
<evidence type="ECO:0000313" key="8">
    <source>
        <dbReference type="Proteomes" id="UP000185895"/>
    </source>
</evidence>
<dbReference type="SUPFAM" id="SSF52833">
    <property type="entry name" value="Thioredoxin-like"/>
    <property type="match status" value="1"/>
</dbReference>
<comment type="caution">
    <text evidence="7">The sequence shown here is derived from an EMBL/GenBank/DDBJ whole genome shotgun (WGS) entry which is preliminary data.</text>
</comment>
<evidence type="ECO:0000313" key="7">
    <source>
        <dbReference type="EMBL" id="OEY95913.1"/>
    </source>
</evidence>
<sequence>MTHIYQFEAERLEGQEQSLQDYSGKVILIVNTASKCGFTPQLSGLEKIYQKYKDQGFVVLGFPCNQFGGQDPGSNEEIGQFCQRNYGVSFPMFAKVDVKGREAHAIFRYLTRETKGFINKNIKWNFTKFLIGRKGEILDRYAPTTKPEHLEKDIERALAQ</sequence>
<keyword evidence="2 5" id="KW-0575">Peroxidase</keyword>
<dbReference type="InterPro" id="IPR029760">
    <property type="entry name" value="GPX_CS"/>
</dbReference>
<reference evidence="7 8" key="1">
    <citation type="submission" date="2016-09" db="EMBL/GenBank/DDBJ databases">
        <authorList>
            <person name="Capua I."/>
            <person name="De Benedictis P."/>
            <person name="Joannis T."/>
            <person name="Lombin L.H."/>
            <person name="Cattoli G."/>
        </authorList>
    </citation>
    <scope>NUCLEOTIDE SEQUENCE [LARGE SCALE GENOMIC DNA]</scope>
    <source>
        <strain evidence="7 8">ANC 4671</strain>
    </source>
</reference>
<dbReference type="STRING" id="1262585.BJI46_03075"/>
<dbReference type="InterPro" id="IPR036249">
    <property type="entry name" value="Thioredoxin-like_sf"/>
</dbReference>
<dbReference type="PROSITE" id="PS51355">
    <property type="entry name" value="GLUTATHIONE_PEROXID_3"/>
    <property type="match status" value="1"/>
</dbReference>
<dbReference type="PANTHER" id="PTHR11592">
    <property type="entry name" value="GLUTATHIONE PEROXIDASE"/>
    <property type="match status" value="1"/>
</dbReference>
<dbReference type="RefSeq" id="WP_070069947.1">
    <property type="nucleotide sequence ID" value="NZ_MKKK01000023.1"/>
</dbReference>
<dbReference type="InterPro" id="IPR013766">
    <property type="entry name" value="Thioredoxin_domain"/>
</dbReference>
<evidence type="ECO:0000259" key="6">
    <source>
        <dbReference type="PROSITE" id="PS51352"/>
    </source>
</evidence>
<dbReference type="Pfam" id="PF00255">
    <property type="entry name" value="GSHPx"/>
    <property type="match status" value="1"/>
</dbReference>
<dbReference type="GO" id="GO:0004601">
    <property type="term" value="F:peroxidase activity"/>
    <property type="evidence" value="ECO:0007669"/>
    <property type="project" value="UniProtKB-KW"/>
</dbReference>
<dbReference type="InterPro" id="IPR000889">
    <property type="entry name" value="Glutathione_peroxidase"/>
</dbReference>
<dbReference type="OrthoDB" id="9785502at2"/>
<evidence type="ECO:0000256" key="4">
    <source>
        <dbReference type="PIRSR" id="PIRSR000303-1"/>
    </source>
</evidence>
<dbReference type="PROSITE" id="PS00763">
    <property type="entry name" value="GLUTATHIONE_PEROXID_2"/>
    <property type="match status" value="1"/>
</dbReference>
<dbReference type="InterPro" id="IPR029759">
    <property type="entry name" value="GPX_AS"/>
</dbReference>
<dbReference type="PIRSF" id="PIRSF000303">
    <property type="entry name" value="Glutathion_perox"/>
    <property type="match status" value="1"/>
</dbReference>
<dbReference type="EMBL" id="MKKK01000023">
    <property type="protein sequence ID" value="OEY95913.1"/>
    <property type="molecule type" value="Genomic_DNA"/>
</dbReference>
<evidence type="ECO:0000256" key="3">
    <source>
        <dbReference type="ARBA" id="ARBA00023002"/>
    </source>
</evidence>
<dbReference type="PRINTS" id="PR01011">
    <property type="entry name" value="GLUTPROXDASE"/>
</dbReference>